<sequence>MKKNLQSAGLNRFIDILIEQKIINKNEGDFLISRYGTVAEVCEILLNRNIATQIQLSKASAVLLDIPFVKLAGTNIDISVFSVIPLEACEKYGIIAFDAQDDTVKIAVARPYQLNGNDITSQGFFKSIENKKIKFELNATTLEDFTWALESYRTKSAVGEKIQVDPGLPKLAVEPTTVEPQLVQPPVTTIPLVKPTISQPNTFQAQAVINKTDVVSAQEYQIINGVKTASTGALVLEQNDISTVQSASQMSGAIVNSDDLEEKNLDKFLGQGIQSVTELANNIKTGLIPKIVASIISLSIFEKASDIHIEPQKHYLRLRYRVDGDLKEYIRLPLSLHPPIISRIKILSNLKIDEQRIPQDGRYDAIANAHEIDIRVSSLPTVHGEKIVMRVLDKTASNYKLEELGFNKLDLQKLISEINKPWGMILATGPTGSGKSTTLYAIINKIISPQINIITLEDPVEYDMAGVNQVQVKPKIGFSFAEGLRSILRQDPNVIMVGEIRDSETAELATHAALTGHLVLSTLHTNNASGALPRLINMGVEPFLITSAINAIIAQRLVRKLCPICKEKTSLPSEEIEKMKQILDNKINVNWQVVEFYTNGKGCDKCHNGFSGRLGVYEILIMSDEIEQAAIANKSANDIKDIACRQGMVTLEQDGIIKVIKGLTTYPEILKVTDES</sequence>
<dbReference type="InterPro" id="IPR007831">
    <property type="entry name" value="T2SS_GspE_N"/>
</dbReference>
<evidence type="ECO:0000313" key="5">
    <source>
        <dbReference type="EMBL" id="TSC93729.1"/>
    </source>
</evidence>
<evidence type="ECO:0000256" key="3">
    <source>
        <dbReference type="ARBA" id="ARBA00022840"/>
    </source>
</evidence>
<dbReference type="Pfam" id="PF05157">
    <property type="entry name" value="MshEN"/>
    <property type="match status" value="1"/>
</dbReference>
<comment type="similarity">
    <text evidence="1">Belongs to the GSP E family.</text>
</comment>
<evidence type="ECO:0000259" key="4">
    <source>
        <dbReference type="SMART" id="SM00382"/>
    </source>
</evidence>
<dbReference type="Proteomes" id="UP000315589">
    <property type="component" value="Unassembled WGS sequence"/>
</dbReference>
<accession>A0A554LM68</accession>
<dbReference type="SUPFAM" id="SSF52540">
    <property type="entry name" value="P-loop containing nucleoside triphosphate hydrolases"/>
    <property type="match status" value="1"/>
</dbReference>
<dbReference type="FunFam" id="3.40.50.300:FF:000398">
    <property type="entry name" value="Type IV pilus assembly ATPase PilB"/>
    <property type="match status" value="1"/>
</dbReference>
<keyword evidence="3" id="KW-0067">ATP-binding</keyword>
<dbReference type="GO" id="GO:0005524">
    <property type="term" value="F:ATP binding"/>
    <property type="evidence" value="ECO:0007669"/>
    <property type="project" value="UniProtKB-KW"/>
</dbReference>
<dbReference type="GO" id="GO:0016887">
    <property type="term" value="F:ATP hydrolysis activity"/>
    <property type="evidence" value="ECO:0007669"/>
    <property type="project" value="TreeGrafter"/>
</dbReference>
<evidence type="ECO:0000313" key="6">
    <source>
        <dbReference type="Proteomes" id="UP000315589"/>
    </source>
</evidence>
<dbReference type="AlphaFoldDB" id="A0A554LM68"/>
<dbReference type="PANTHER" id="PTHR30258">
    <property type="entry name" value="TYPE II SECRETION SYSTEM PROTEIN GSPE-RELATED"/>
    <property type="match status" value="1"/>
</dbReference>
<proteinExistence type="inferred from homology"/>
<feature type="domain" description="AAA+ ATPase" evidence="4">
    <location>
        <begin position="421"/>
        <end position="542"/>
    </location>
</feature>
<dbReference type="SUPFAM" id="SSF160246">
    <property type="entry name" value="EspE N-terminal domain-like"/>
    <property type="match status" value="1"/>
</dbReference>
<name>A0A554LM68_9BACT</name>
<dbReference type="InterPro" id="IPR001482">
    <property type="entry name" value="T2SS/T4SS_dom"/>
</dbReference>
<dbReference type="Gene3D" id="3.30.450.90">
    <property type="match status" value="1"/>
</dbReference>
<keyword evidence="2" id="KW-0547">Nucleotide-binding</keyword>
<dbReference type="GO" id="GO:0005886">
    <property type="term" value="C:plasma membrane"/>
    <property type="evidence" value="ECO:0007669"/>
    <property type="project" value="TreeGrafter"/>
</dbReference>
<comment type="caution">
    <text evidence="5">The sequence shown here is derived from an EMBL/GenBank/DDBJ whole genome shotgun (WGS) entry which is preliminary data.</text>
</comment>
<reference evidence="5 6" key="1">
    <citation type="submission" date="2017-07" db="EMBL/GenBank/DDBJ databases">
        <title>Mechanisms for carbon and nitrogen cycling indicate functional differentiation within the Candidate Phyla Radiation.</title>
        <authorList>
            <person name="Danczak R.E."/>
            <person name="Johnston M.D."/>
            <person name="Kenah C."/>
            <person name="Slattery M."/>
            <person name="Wrighton K.C."/>
            <person name="Wilkins M.J."/>
        </authorList>
    </citation>
    <scope>NUCLEOTIDE SEQUENCE [LARGE SCALE GENOMIC DNA]</scope>
    <source>
        <strain evidence="5">Licking1014_85</strain>
    </source>
</reference>
<dbReference type="InterPro" id="IPR027417">
    <property type="entry name" value="P-loop_NTPase"/>
</dbReference>
<protein>
    <submittedName>
        <fullName evidence="5">Type IV pilus assembly protein PilB</fullName>
    </submittedName>
</protein>
<dbReference type="InterPro" id="IPR037257">
    <property type="entry name" value="T2SS_E_N_sf"/>
</dbReference>
<dbReference type="Gene3D" id="3.40.50.300">
    <property type="entry name" value="P-loop containing nucleotide triphosphate hydrolases"/>
    <property type="match status" value="1"/>
</dbReference>
<gene>
    <name evidence="5" type="ORF">CEN91_132</name>
</gene>
<dbReference type="InterPro" id="IPR003593">
    <property type="entry name" value="AAA+_ATPase"/>
</dbReference>
<evidence type="ECO:0000256" key="1">
    <source>
        <dbReference type="ARBA" id="ARBA00006611"/>
    </source>
</evidence>
<dbReference type="Pfam" id="PF00437">
    <property type="entry name" value="T2SSE"/>
    <property type="match status" value="1"/>
</dbReference>
<dbReference type="PANTHER" id="PTHR30258:SF1">
    <property type="entry name" value="PROTEIN TRANSPORT PROTEIN HOFB HOMOLOG"/>
    <property type="match status" value="1"/>
</dbReference>
<evidence type="ECO:0000256" key="2">
    <source>
        <dbReference type="ARBA" id="ARBA00022741"/>
    </source>
</evidence>
<dbReference type="SMART" id="SM00382">
    <property type="entry name" value="AAA"/>
    <property type="match status" value="1"/>
</dbReference>
<dbReference type="CDD" id="cd01129">
    <property type="entry name" value="PulE-GspE-like"/>
    <property type="match status" value="1"/>
</dbReference>
<dbReference type="EMBL" id="VMGI01000012">
    <property type="protein sequence ID" value="TSC93729.1"/>
    <property type="molecule type" value="Genomic_DNA"/>
</dbReference>
<organism evidence="5 6">
    <name type="scientific">Candidatus Berkelbacteria bacterium Licking1014_85</name>
    <dbReference type="NCBI Taxonomy" id="2017148"/>
    <lineage>
        <taxon>Bacteria</taxon>
        <taxon>Candidatus Berkelbacteria</taxon>
    </lineage>
</organism>